<dbReference type="SUPFAM" id="SSF47031">
    <property type="entry name" value="Second domain of FERM"/>
    <property type="match status" value="1"/>
</dbReference>
<dbReference type="InterPro" id="IPR018979">
    <property type="entry name" value="FERM_N"/>
</dbReference>
<evidence type="ECO:0000256" key="9">
    <source>
        <dbReference type="ARBA" id="ARBA00022599"/>
    </source>
</evidence>
<dbReference type="InterPro" id="IPR014352">
    <property type="entry name" value="FERM/acyl-CoA-bd_prot_sf"/>
</dbReference>
<dbReference type="Pfam" id="PF00169">
    <property type="entry name" value="PH"/>
    <property type="match status" value="1"/>
</dbReference>
<dbReference type="Gene3D" id="2.30.29.30">
    <property type="entry name" value="Pleckstrin-homology domain (PH domain)/Phosphotyrosine-binding domain (PTB)"/>
    <property type="match status" value="4"/>
</dbReference>
<dbReference type="Pfam" id="PF09380">
    <property type="entry name" value="FERM_C"/>
    <property type="match status" value="1"/>
</dbReference>
<dbReference type="SUPFAM" id="SSF48065">
    <property type="entry name" value="DBL homology domain (DH-domain)"/>
    <property type="match status" value="1"/>
</dbReference>
<dbReference type="CDD" id="cd13193">
    <property type="entry name" value="FERM_C_FARP1-like"/>
    <property type="match status" value="1"/>
</dbReference>
<evidence type="ECO:0000256" key="5">
    <source>
        <dbReference type="ARBA" id="ARBA00004552"/>
    </source>
</evidence>
<evidence type="ECO:0000259" key="19">
    <source>
        <dbReference type="PROSITE" id="PS50003"/>
    </source>
</evidence>
<name>A0A8C1ZRL4_CYPCA</name>
<keyword evidence="6" id="KW-0217">Developmental protein</keyword>
<keyword evidence="13" id="KW-0472">Membrane</keyword>
<evidence type="ECO:0000256" key="7">
    <source>
        <dbReference type="ARBA" id="ARBA00022475"/>
    </source>
</evidence>
<dbReference type="InterPro" id="IPR019748">
    <property type="entry name" value="FERM_central"/>
</dbReference>
<keyword evidence="11" id="KW-0677">Repeat</keyword>
<dbReference type="GO" id="GO:0005886">
    <property type="term" value="C:plasma membrane"/>
    <property type="evidence" value="ECO:0007669"/>
    <property type="project" value="UniProtKB-SubCell"/>
</dbReference>
<evidence type="ECO:0000256" key="10">
    <source>
        <dbReference type="ARBA" id="ARBA00022658"/>
    </source>
</evidence>
<feature type="domain" description="PH" evidence="19">
    <location>
        <begin position="609"/>
        <end position="656"/>
    </location>
</feature>
<evidence type="ECO:0000256" key="11">
    <source>
        <dbReference type="ARBA" id="ARBA00022737"/>
    </source>
</evidence>
<dbReference type="FunFam" id="1.20.900.10:FF:000021">
    <property type="entry name" value="FERM, RhoGEF and pleckstrin domain-containing protein 1"/>
    <property type="match status" value="1"/>
</dbReference>
<dbReference type="InterPro" id="IPR000219">
    <property type="entry name" value="DH_dom"/>
</dbReference>
<dbReference type="CDD" id="cd13235">
    <property type="entry name" value="PH2_FARP1-like"/>
    <property type="match status" value="1"/>
</dbReference>
<dbReference type="PRINTS" id="PR00935">
    <property type="entry name" value="BAND41"/>
</dbReference>
<dbReference type="GO" id="GO:0005829">
    <property type="term" value="C:cytosol"/>
    <property type="evidence" value="ECO:0007669"/>
    <property type="project" value="UniProtKB-SubCell"/>
</dbReference>
<dbReference type="PANTHER" id="PTHR45858">
    <property type="entry name" value="FERM DOMAIN CONTAINING PROTEIN"/>
    <property type="match status" value="1"/>
</dbReference>
<dbReference type="PROSITE" id="PS00660">
    <property type="entry name" value="FERM_1"/>
    <property type="match status" value="1"/>
</dbReference>
<dbReference type="InterPro" id="IPR000798">
    <property type="entry name" value="Ez/rad/moesin-like"/>
</dbReference>
<dbReference type="SUPFAM" id="SSF50729">
    <property type="entry name" value="PH domain-like"/>
    <property type="match status" value="3"/>
</dbReference>
<dbReference type="SMART" id="SM00233">
    <property type="entry name" value="PH"/>
    <property type="match status" value="2"/>
</dbReference>
<dbReference type="Pfam" id="PF00373">
    <property type="entry name" value="FERM_M"/>
    <property type="match status" value="1"/>
</dbReference>
<evidence type="ECO:0000256" key="15">
    <source>
        <dbReference type="ARBA" id="ARBA00034102"/>
    </source>
</evidence>
<dbReference type="Pfam" id="PF00621">
    <property type="entry name" value="RhoGEF"/>
    <property type="match status" value="1"/>
</dbReference>
<dbReference type="GO" id="GO:0005085">
    <property type="term" value="F:guanyl-nucleotide exchange factor activity"/>
    <property type="evidence" value="ECO:0007669"/>
    <property type="project" value="UniProtKB-KW"/>
</dbReference>
<proteinExistence type="predicted"/>
<dbReference type="InterPro" id="IPR051835">
    <property type="entry name" value="RAC1-GEF"/>
</dbReference>
<sequence length="843" mass="98261">MVEPEERPSVAGQRLGAPESMGISTLEPGQRPPTMPPGRQVSIRVQMLDDTQEVFEQRASGKVLFDLVCAHLNLIEGDYFGLEYQDQRKMIVWLDLLKPILKQIRRPKNTILRFVVKFFPPDHTQLLEELTRYLFALQIKHDLACGRLTCNESSAALLVSHIVQSEIGDFDEVQCKQHLLNNKYIPEQDTLMDKIIEYHRKHVGQTPAESDYQLLEIARRLEMYGVRLYPAKDREGTKLSLAVAHSGVLVFQGHTKINAFNWSKVRKLSFKRKRFLIKLRPDLNSNCQDTLEFMMGSRDCCKVFWKICVEYHAFFRLFEEPKPKPKPVLFTRGSSFRFSGRTQRQVIDYVKDSEFKKVPFERFPTDKAYFIAKELLTTERTYLKDLEVITVSFQKSVGKDEALPDSLRNLIFANFEPVYKFHETFLKDVEQRLAQWCVFQLNVFVILKLIFSTNFQKHSEALLELERMCRSSRKLEGLCRDFELQKVCYLPLNIFFLRPLHRLMHYKQILERLCKHYPPTHDDFRDSRAALADVSEMVVQLHGTLIKMENFQKLLELKKDLTGIDNLALPGREFIRLGCLSKLSGKGLQQRMFFLFYFSSFDFEVEYVCFCIRESEDEWGVPHSFTLFGQRQSVVVAASSASEMEKWVEDIKMAIELADKCNGPSAEILSSSFTDKSPEESSADQESEDDLSASRTSLERQTPHRGNTTVHVCWHRNTSVSMVDFSVALENQLSGNLLRKFKNSNGWQKLWVVFTNFSLFFYKTHQDEYPLASLPLLGYSITIPSESENIHKDYVFKLHFKSHVYYFRSESEYTFERWMEVIRSATCSSSHIRSLSRKEPHVY</sequence>
<evidence type="ECO:0000256" key="17">
    <source>
        <dbReference type="ARBA" id="ARBA00042170"/>
    </source>
</evidence>
<evidence type="ECO:0000256" key="8">
    <source>
        <dbReference type="ARBA" id="ARBA00022490"/>
    </source>
</evidence>
<dbReference type="Pfam" id="PF09379">
    <property type="entry name" value="FERM_N"/>
    <property type="match status" value="1"/>
</dbReference>
<feature type="region of interest" description="Disordered" evidence="18">
    <location>
        <begin position="671"/>
        <end position="704"/>
    </location>
</feature>
<feature type="domain" description="PH" evidence="19">
    <location>
        <begin position="730"/>
        <end position="827"/>
    </location>
</feature>
<evidence type="ECO:0000259" key="20">
    <source>
        <dbReference type="PROSITE" id="PS50010"/>
    </source>
</evidence>
<feature type="domain" description="DH" evidence="20">
    <location>
        <begin position="367"/>
        <end position="544"/>
    </location>
</feature>
<evidence type="ECO:0000256" key="4">
    <source>
        <dbReference type="ARBA" id="ARBA00004514"/>
    </source>
</evidence>
<dbReference type="InterPro" id="IPR000299">
    <property type="entry name" value="FERM_domain"/>
</dbReference>
<dbReference type="SMART" id="SM01196">
    <property type="entry name" value="FERM_C"/>
    <property type="match status" value="1"/>
</dbReference>
<dbReference type="InterPro" id="IPR001849">
    <property type="entry name" value="PH_domain"/>
</dbReference>
<dbReference type="InterPro" id="IPR019749">
    <property type="entry name" value="Band_41_domain"/>
</dbReference>
<dbReference type="PANTHER" id="PTHR45858:SF2">
    <property type="entry name" value="FERM, ARHGEF AND PLECKSTRIN DOMAIN-CONTAINING PROTEIN 1"/>
    <property type="match status" value="1"/>
</dbReference>
<accession>A0A8C1ZRL4</accession>
<evidence type="ECO:0000256" key="6">
    <source>
        <dbReference type="ARBA" id="ARBA00022473"/>
    </source>
</evidence>
<feature type="region of interest" description="Disordered" evidence="18">
    <location>
        <begin position="1"/>
        <end position="38"/>
    </location>
</feature>
<comment type="subcellular location">
    <subcellularLocation>
        <location evidence="2">Cell membrane</location>
        <topology evidence="2">Peripheral membrane protein</topology>
        <orientation evidence="2">Cytoplasmic side</orientation>
    </subcellularLocation>
    <subcellularLocation>
        <location evidence="1">Cell projection</location>
        <location evidence="1">Dendrite</location>
    </subcellularLocation>
    <subcellularLocation>
        <location evidence="5">Cell projection</location>
        <location evidence="5">Dendritic spine</location>
    </subcellularLocation>
    <subcellularLocation>
        <location evidence="3">Cell projection</location>
        <location evidence="3">Filopodium</location>
    </subcellularLocation>
    <subcellularLocation>
        <location evidence="4">Cytoplasm</location>
        <location evidence="4">Cytosol</location>
    </subcellularLocation>
    <subcellularLocation>
        <location evidence="15">Synapse</location>
        <location evidence="15">Synaptosome</location>
    </subcellularLocation>
</comment>
<dbReference type="CDD" id="cd14473">
    <property type="entry name" value="FERM_B-lobe"/>
    <property type="match status" value="1"/>
</dbReference>
<dbReference type="Ensembl" id="ENSCCRT00015097422.1">
    <property type="protein sequence ID" value="ENSCCRP00015094362.1"/>
    <property type="gene ID" value="ENSCCRG00015036912.1"/>
</dbReference>
<evidence type="ECO:0000259" key="21">
    <source>
        <dbReference type="PROSITE" id="PS50057"/>
    </source>
</evidence>
<dbReference type="InterPro" id="IPR035899">
    <property type="entry name" value="DBL_dom_sf"/>
</dbReference>
<evidence type="ECO:0000256" key="16">
    <source>
        <dbReference type="ARBA" id="ARBA00040395"/>
    </source>
</evidence>
<dbReference type="SMART" id="SM00295">
    <property type="entry name" value="B41"/>
    <property type="match status" value="1"/>
</dbReference>
<reference evidence="22" key="1">
    <citation type="submission" date="2025-08" db="UniProtKB">
        <authorList>
            <consortium name="Ensembl"/>
        </authorList>
    </citation>
    <scope>IDENTIFICATION</scope>
</reference>
<evidence type="ECO:0000256" key="1">
    <source>
        <dbReference type="ARBA" id="ARBA00004279"/>
    </source>
</evidence>
<dbReference type="FunFam" id="2.30.29.30:FF:000046">
    <property type="entry name" value="FERM, RhoGEF and pleckstrin domain-containing protein 1"/>
    <property type="match status" value="1"/>
</dbReference>
<dbReference type="CDD" id="cd17189">
    <property type="entry name" value="FERM_F1_FARP1"/>
    <property type="match status" value="1"/>
</dbReference>
<keyword evidence="8" id="KW-0963">Cytoplasm</keyword>
<keyword evidence="12" id="KW-0770">Synapse</keyword>
<evidence type="ECO:0000256" key="2">
    <source>
        <dbReference type="ARBA" id="ARBA00004413"/>
    </source>
</evidence>
<dbReference type="PRINTS" id="PR00661">
    <property type="entry name" value="ERMFAMILY"/>
</dbReference>
<dbReference type="SMART" id="SM01195">
    <property type="entry name" value="FA"/>
    <property type="match status" value="1"/>
</dbReference>
<keyword evidence="9" id="KW-0771">Synaptosome</keyword>
<dbReference type="SUPFAM" id="SSF54236">
    <property type="entry name" value="Ubiquitin-like"/>
    <property type="match status" value="1"/>
</dbReference>
<organism evidence="22 23">
    <name type="scientific">Cyprinus carpio</name>
    <name type="common">Common carp</name>
    <dbReference type="NCBI Taxonomy" id="7962"/>
    <lineage>
        <taxon>Eukaryota</taxon>
        <taxon>Metazoa</taxon>
        <taxon>Chordata</taxon>
        <taxon>Craniata</taxon>
        <taxon>Vertebrata</taxon>
        <taxon>Euteleostomi</taxon>
        <taxon>Actinopterygii</taxon>
        <taxon>Neopterygii</taxon>
        <taxon>Teleostei</taxon>
        <taxon>Ostariophysi</taxon>
        <taxon>Cypriniformes</taxon>
        <taxon>Cyprinidae</taxon>
        <taxon>Cyprininae</taxon>
        <taxon>Cyprinus</taxon>
    </lineage>
</organism>
<dbReference type="InterPro" id="IPR041788">
    <property type="entry name" value="FARP1/FARP2/FRMD7_FERM_C"/>
</dbReference>
<dbReference type="CDD" id="cd00160">
    <property type="entry name" value="RhoGEF"/>
    <property type="match status" value="1"/>
</dbReference>
<dbReference type="FunFam" id="3.10.20.90:FF:000040">
    <property type="entry name" value="FERM, RhoGEF and pleckstrin domain-containing protein"/>
    <property type="match status" value="1"/>
</dbReference>
<evidence type="ECO:0000256" key="3">
    <source>
        <dbReference type="ARBA" id="ARBA00004486"/>
    </source>
</evidence>
<dbReference type="GO" id="GO:0008092">
    <property type="term" value="F:cytoskeletal protein binding"/>
    <property type="evidence" value="ECO:0007669"/>
    <property type="project" value="InterPro"/>
</dbReference>
<dbReference type="SMART" id="SM00325">
    <property type="entry name" value="RhoGEF"/>
    <property type="match status" value="1"/>
</dbReference>
<evidence type="ECO:0000313" key="22">
    <source>
        <dbReference type="Ensembl" id="ENSCCRP00015094362.1"/>
    </source>
</evidence>
<feature type="compositionally biased region" description="Acidic residues" evidence="18">
    <location>
        <begin position="681"/>
        <end position="691"/>
    </location>
</feature>
<keyword evidence="14" id="KW-0966">Cell projection</keyword>
<dbReference type="Proteomes" id="UP000694700">
    <property type="component" value="Unplaced"/>
</dbReference>
<dbReference type="PROSITE" id="PS50010">
    <property type="entry name" value="DH_2"/>
    <property type="match status" value="1"/>
</dbReference>
<dbReference type="GO" id="GO:0030175">
    <property type="term" value="C:filopodium"/>
    <property type="evidence" value="ECO:0007669"/>
    <property type="project" value="UniProtKB-SubCell"/>
</dbReference>
<evidence type="ECO:0000256" key="12">
    <source>
        <dbReference type="ARBA" id="ARBA00023018"/>
    </source>
</evidence>
<feature type="domain" description="FERM" evidence="21">
    <location>
        <begin position="41"/>
        <end position="319"/>
    </location>
</feature>
<protein>
    <recommendedName>
        <fullName evidence="16">FERM, ARHGEF and pleckstrin domain-containing protein 1</fullName>
    </recommendedName>
    <alternativeName>
        <fullName evidence="17">FERM, RhoGEF and pleckstrin domain-containing protein 1</fullName>
    </alternativeName>
</protein>
<evidence type="ECO:0000256" key="14">
    <source>
        <dbReference type="ARBA" id="ARBA00023273"/>
    </source>
</evidence>
<dbReference type="InterPro" id="IPR014847">
    <property type="entry name" value="FA"/>
</dbReference>
<dbReference type="InterPro" id="IPR011993">
    <property type="entry name" value="PH-like_dom_sf"/>
</dbReference>
<dbReference type="Gene3D" id="1.20.900.10">
    <property type="entry name" value="Dbl homology (DH) domain"/>
    <property type="match status" value="1"/>
</dbReference>
<dbReference type="AlphaFoldDB" id="A0A8C1ZRL4"/>
<keyword evidence="7" id="KW-1003">Cell membrane</keyword>
<dbReference type="Gene3D" id="3.10.20.90">
    <property type="entry name" value="Phosphatidylinositol 3-kinase Catalytic Subunit, Chain A, domain 1"/>
    <property type="match status" value="1"/>
</dbReference>
<dbReference type="InterPro" id="IPR019747">
    <property type="entry name" value="FERM_CS"/>
</dbReference>
<dbReference type="Gene3D" id="1.20.80.10">
    <property type="match status" value="1"/>
</dbReference>
<dbReference type="PROSITE" id="PS50003">
    <property type="entry name" value="PH_DOMAIN"/>
    <property type="match status" value="2"/>
</dbReference>
<dbReference type="FunFam" id="1.20.80.10:FF:000005">
    <property type="entry name" value="FERM, RhoGEF and pleckstrin domain-containing protein 1"/>
    <property type="match status" value="1"/>
</dbReference>
<dbReference type="InterPro" id="IPR029071">
    <property type="entry name" value="Ubiquitin-like_domsf"/>
</dbReference>
<dbReference type="Pfam" id="PF08736">
    <property type="entry name" value="FA"/>
    <property type="match status" value="1"/>
</dbReference>
<keyword evidence="10" id="KW-0344">Guanine-nucleotide releasing factor</keyword>
<dbReference type="InterPro" id="IPR035963">
    <property type="entry name" value="FERM_2"/>
</dbReference>
<dbReference type="FunFam" id="2.30.29.30:FF:000002">
    <property type="entry name" value="Band 4.1-like protein 5 isoform 1"/>
    <property type="match status" value="1"/>
</dbReference>
<evidence type="ECO:0000256" key="13">
    <source>
        <dbReference type="ARBA" id="ARBA00023136"/>
    </source>
</evidence>
<dbReference type="PROSITE" id="PS50057">
    <property type="entry name" value="FERM_3"/>
    <property type="match status" value="1"/>
</dbReference>
<evidence type="ECO:0000313" key="23">
    <source>
        <dbReference type="Proteomes" id="UP000694700"/>
    </source>
</evidence>
<dbReference type="GO" id="GO:0043197">
    <property type="term" value="C:dendritic spine"/>
    <property type="evidence" value="ECO:0007669"/>
    <property type="project" value="UniProtKB-SubCell"/>
</dbReference>
<evidence type="ECO:0000256" key="18">
    <source>
        <dbReference type="SAM" id="MobiDB-lite"/>
    </source>
</evidence>
<dbReference type="InterPro" id="IPR018980">
    <property type="entry name" value="FERM_PH-like_C"/>
</dbReference>